<organism evidence="1">
    <name type="scientific">Solanum lycopersicum</name>
    <name type="common">Tomato</name>
    <name type="synonym">Lycopersicon esculentum</name>
    <dbReference type="NCBI Taxonomy" id="4081"/>
    <lineage>
        <taxon>Eukaryota</taxon>
        <taxon>Viridiplantae</taxon>
        <taxon>Streptophyta</taxon>
        <taxon>Embryophyta</taxon>
        <taxon>Tracheophyta</taxon>
        <taxon>Spermatophyta</taxon>
        <taxon>Magnoliopsida</taxon>
        <taxon>eudicotyledons</taxon>
        <taxon>Gunneridae</taxon>
        <taxon>Pentapetalae</taxon>
        <taxon>asterids</taxon>
        <taxon>lamiids</taxon>
        <taxon>Solanales</taxon>
        <taxon>Solanaceae</taxon>
        <taxon>Solanoideae</taxon>
        <taxon>Solaneae</taxon>
        <taxon>Solanum</taxon>
        <taxon>Solanum subgen. Lycopersicon</taxon>
    </lineage>
</organism>
<dbReference type="EnsemblPlants" id="Solyc03g043780.1.1">
    <property type="protein sequence ID" value="Solyc03g043780.1.1.1"/>
    <property type="gene ID" value="Solyc03g043780.1"/>
</dbReference>
<sequence length="56" mass="6861">MYTHRLPDPSLPAPNLTTQFYFTYSQYFSTLLLKFENSFLIPMILNRYFFNFLPWN</sequence>
<dbReference type="InParanoid" id="A0A3Q7FJ34"/>
<proteinExistence type="predicted"/>
<evidence type="ECO:0000313" key="2">
    <source>
        <dbReference type="Proteomes" id="UP000004994"/>
    </source>
</evidence>
<dbReference type="Proteomes" id="UP000004994">
    <property type="component" value="Chromosome 3"/>
</dbReference>
<reference evidence="1" key="1">
    <citation type="journal article" date="2012" name="Nature">
        <title>The tomato genome sequence provides insights into fleshy fruit evolution.</title>
        <authorList>
            <consortium name="Tomato Genome Consortium"/>
        </authorList>
    </citation>
    <scope>NUCLEOTIDE SEQUENCE [LARGE SCALE GENOMIC DNA]</scope>
    <source>
        <strain evidence="1">cv. Heinz 1706</strain>
    </source>
</reference>
<protein>
    <submittedName>
        <fullName evidence="1">Uncharacterized protein</fullName>
    </submittedName>
</protein>
<reference evidence="1" key="2">
    <citation type="submission" date="2019-01" db="UniProtKB">
        <authorList>
            <consortium name="EnsemblPlants"/>
        </authorList>
    </citation>
    <scope>IDENTIFICATION</scope>
    <source>
        <strain evidence="1">cv. Heinz 1706</strain>
    </source>
</reference>
<dbReference type="PaxDb" id="4081-Solyc03g043780.1.1"/>
<dbReference type="Gramene" id="Solyc03g043780.1.1">
    <property type="protein sequence ID" value="Solyc03g043780.1.1.1"/>
    <property type="gene ID" value="Solyc03g043780.1"/>
</dbReference>
<name>A0A3Q7FJ34_SOLLC</name>
<dbReference type="AlphaFoldDB" id="A0A3Q7FJ34"/>
<keyword evidence="2" id="KW-1185">Reference proteome</keyword>
<evidence type="ECO:0000313" key="1">
    <source>
        <dbReference type="EnsemblPlants" id="Solyc03g043780.1.1.1"/>
    </source>
</evidence>
<accession>A0A3Q7FJ34</accession>